<evidence type="ECO:0000256" key="2">
    <source>
        <dbReference type="SAM" id="MobiDB-lite"/>
    </source>
</evidence>
<feature type="region of interest" description="Disordered" evidence="2">
    <location>
        <begin position="152"/>
        <end position="188"/>
    </location>
</feature>
<dbReference type="PROSITE" id="PS50158">
    <property type="entry name" value="ZF_CCHC"/>
    <property type="match status" value="1"/>
</dbReference>
<name>V5GT39_ANOGL</name>
<feature type="non-terminal residue" evidence="4">
    <location>
        <position position="1"/>
    </location>
</feature>
<protein>
    <recommendedName>
        <fullName evidence="3">CCHC-type domain-containing protein</fullName>
    </recommendedName>
</protein>
<feature type="non-terminal residue" evidence="4">
    <location>
        <position position="215"/>
    </location>
</feature>
<dbReference type="GO" id="GO:0008270">
    <property type="term" value="F:zinc ion binding"/>
    <property type="evidence" value="ECO:0007669"/>
    <property type="project" value="UniProtKB-KW"/>
</dbReference>
<proteinExistence type="predicted"/>
<evidence type="ECO:0000256" key="1">
    <source>
        <dbReference type="PROSITE-ProRule" id="PRU00047"/>
    </source>
</evidence>
<evidence type="ECO:0000313" key="4">
    <source>
        <dbReference type="EMBL" id="JAB67354.1"/>
    </source>
</evidence>
<dbReference type="GO" id="GO:0003676">
    <property type="term" value="F:nucleic acid binding"/>
    <property type="evidence" value="ECO:0007669"/>
    <property type="project" value="InterPro"/>
</dbReference>
<organism evidence="4">
    <name type="scientific">Anoplophora glabripennis</name>
    <name type="common">Asian longhorn beetle</name>
    <name type="synonym">Anoplophora nobilis</name>
    <dbReference type="NCBI Taxonomy" id="217634"/>
    <lineage>
        <taxon>Eukaryota</taxon>
        <taxon>Metazoa</taxon>
        <taxon>Ecdysozoa</taxon>
        <taxon>Arthropoda</taxon>
        <taxon>Hexapoda</taxon>
        <taxon>Insecta</taxon>
        <taxon>Pterygota</taxon>
        <taxon>Neoptera</taxon>
        <taxon>Endopterygota</taxon>
        <taxon>Coleoptera</taxon>
        <taxon>Polyphaga</taxon>
        <taxon>Cucujiformia</taxon>
        <taxon>Chrysomeloidea</taxon>
        <taxon>Cerambycidae</taxon>
        <taxon>Lamiinae</taxon>
        <taxon>Lamiini</taxon>
        <taxon>Anoplophora</taxon>
    </lineage>
</organism>
<feature type="compositionally biased region" description="Basic and acidic residues" evidence="2">
    <location>
        <begin position="88"/>
        <end position="109"/>
    </location>
</feature>
<keyword evidence="1" id="KW-0863">Zinc-finger</keyword>
<dbReference type="InterPro" id="IPR001878">
    <property type="entry name" value="Znf_CCHC"/>
</dbReference>
<reference evidence="4" key="1">
    <citation type="submission" date="2013-07" db="EMBL/GenBank/DDBJ databases">
        <title>Midgut Transcriptome Profiling of Anoplphora glabripennis, a Lignocellulose Degrading, Wood-Boring Cerambycid.</title>
        <authorList>
            <person name="Scully E.D."/>
            <person name="Hoover K."/>
            <person name="Carlson J.E."/>
            <person name="Tien M."/>
            <person name="Geib S.M."/>
        </authorList>
    </citation>
    <scope>NUCLEOTIDE SEQUENCE</scope>
</reference>
<keyword evidence="1" id="KW-0479">Metal-binding</keyword>
<dbReference type="EMBL" id="GALX01001112">
    <property type="protein sequence ID" value="JAB67354.1"/>
    <property type="molecule type" value="Transcribed_RNA"/>
</dbReference>
<keyword evidence="1" id="KW-0862">Zinc</keyword>
<accession>V5GT39</accession>
<evidence type="ECO:0000259" key="3">
    <source>
        <dbReference type="PROSITE" id="PS50158"/>
    </source>
</evidence>
<feature type="domain" description="CCHC-type" evidence="3">
    <location>
        <begin position="133"/>
        <end position="146"/>
    </location>
</feature>
<feature type="region of interest" description="Disordered" evidence="2">
    <location>
        <begin position="83"/>
        <end position="124"/>
    </location>
</feature>
<sequence>AGKWKKMTNRVQNKSERLDHYFNEKVKLCGDLGLDLKETKEQVLIGLWSRSMCDAMFSVKHFSTDHLLHDLHDYEAIEKERSHRIHTKRDIPTEKTEVTRKQEPKRQEENQNNNVTRRGNFLPSRNAENKPLCFKCKRYGHVSKYCFADRQNQAGGRDTQRASNAEGGANVPVRQPPRNPQTNESSNRTTMLNETNLQMKESNLKYFQDAFINDK</sequence>
<dbReference type="AlphaFoldDB" id="V5GT39"/>